<dbReference type="PANTHER" id="PTHR13425:SF3">
    <property type="entry name" value="HEADCASE PROTEIN HOMOLOG"/>
    <property type="match status" value="1"/>
</dbReference>
<gene>
    <name evidence="3" type="ORF">CDAUBV1_LOCUS13482</name>
</gene>
<dbReference type="Pfam" id="PF16002">
    <property type="entry name" value="Headcase"/>
    <property type="match status" value="3"/>
</dbReference>
<feature type="region of interest" description="Disordered" evidence="1">
    <location>
        <begin position="833"/>
        <end position="862"/>
    </location>
</feature>
<dbReference type="AlphaFoldDB" id="A0AAV2TQE0"/>
<organism evidence="3 4">
    <name type="scientific">Calicophoron daubneyi</name>
    <name type="common">Rumen fluke</name>
    <name type="synonym">Paramphistomum daubneyi</name>
    <dbReference type="NCBI Taxonomy" id="300641"/>
    <lineage>
        <taxon>Eukaryota</taxon>
        <taxon>Metazoa</taxon>
        <taxon>Spiralia</taxon>
        <taxon>Lophotrochozoa</taxon>
        <taxon>Platyhelminthes</taxon>
        <taxon>Trematoda</taxon>
        <taxon>Digenea</taxon>
        <taxon>Plagiorchiida</taxon>
        <taxon>Pronocephalata</taxon>
        <taxon>Paramphistomoidea</taxon>
        <taxon>Paramphistomidae</taxon>
        <taxon>Calicophoron</taxon>
    </lineage>
</organism>
<evidence type="ECO:0000313" key="4">
    <source>
        <dbReference type="Proteomes" id="UP001497525"/>
    </source>
</evidence>
<feature type="compositionally biased region" description="Polar residues" evidence="1">
    <location>
        <begin position="438"/>
        <end position="447"/>
    </location>
</feature>
<feature type="compositionally biased region" description="Polar residues" evidence="1">
    <location>
        <begin position="494"/>
        <end position="504"/>
    </location>
</feature>
<feature type="region of interest" description="Disordered" evidence="1">
    <location>
        <begin position="383"/>
        <end position="409"/>
    </location>
</feature>
<dbReference type="InterPro" id="IPR031947">
    <property type="entry name" value="Headcase_mid"/>
</dbReference>
<evidence type="ECO:0000259" key="2">
    <source>
        <dbReference type="Pfam" id="PF16002"/>
    </source>
</evidence>
<feature type="compositionally biased region" description="Polar residues" evidence="1">
    <location>
        <begin position="298"/>
        <end position="311"/>
    </location>
</feature>
<dbReference type="EMBL" id="CAXLJL010000512">
    <property type="protein sequence ID" value="CAL5138662.1"/>
    <property type="molecule type" value="Genomic_DNA"/>
</dbReference>
<feature type="compositionally biased region" description="Low complexity" evidence="1">
    <location>
        <begin position="395"/>
        <end position="405"/>
    </location>
</feature>
<name>A0AAV2TQE0_CALDB</name>
<comment type="caution">
    <text evidence="3">The sequence shown here is derived from an EMBL/GenBank/DDBJ whole genome shotgun (WGS) entry which is preliminary data.</text>
</comment>
<evidence type="ECO:0000256" key="1">
    <source>
        <dbReference type="SAM" id="MobiDB-lite"/>
    </source>
</evidence>
<feature type="compositionally biased region" description="Basic and acidic residues" evidence="1">
    <location>
        <begin position="851"/>
        <end position="862"/>
    </location>
</feature>
<feature type="region of interest" description="Disordered" evidence="1">
    <location>
        <begin position="286"/>
        <end position="311"/>
    </location>
</feature>
<dbReference type="Proteomes" id="UP001497525">
    <property type="component" value="Unassembled WGS sequence"/>
</dbReference>
<feature type="domain" description="Headcase middle" evidence="2">
    <location>
        <begin position="866"/>
        <end position="901"/>
    </location>
</feature>
<reference evidence="3" key="1">
    <citation type="submission" date="2024-06" db="EMBL/GenBank/DDBJ databases">
        <authorList>
            <person name="Liu X."/>
            <person name="Lenzi L."/>
            <person name="Haldenby T S."/>
            <person name="Uol C."/>
        </authorList>
    </citation>
    <scope>NUCLEOTIDE SEQUENCE</scope>
</reference>
<feature type="domain" description="Headcase middle" evidence="2">
    <location>
        <begin position="732"/>
        <end position="810"/>
    </location>
</feature>
<dbReference type="InterPro" id="IPR026066">
    <property type="entry name" value="Headcase"/>
</dbReference>
<protein>
    <recommendedName>
        <fullName evidence="2">Headcase middle domain-containing protein</fullName>
    </recommendedName>
</protein>
<sequence>MSYKFTDTLNAAELNWPARPTVESSWTQNSNTHPDVNSVEANQINHPSADSKSAFRHPLCSNEPSLPYDVKSYGIVPRSPWSSTYCGVSGNVESVGNTDMQPWDAGNQIHNRSLSFSDGQRPSNSANVCAVPAGICHMLQGITTAEGLDSLAPNVYVACATSGCNYGGPVHRACLHRWTSSCELRCRMLASTPLRCSGVKSPIMAESHPNLENLFTLYRCPRCCQCTLCRTTIDPSGHPVTLPDDPHATVLSAVQYANQQLSMNIGSSSLPSAVNFAEQPSQALSGFSYANEKPPTATEESSVSLPNSGNDARSNFVMPTGKRASWNNAWPISPTSQCQTAQHLNQQTQLMRHLSLCQGPNGTSISSGSTSGFGSGTFGSSFSTTHDNSVDSSRRSSNNDAFSSDTSDLSRMEDCSYLSPTSGLVAPRALRGSGGSGLFSTRHSFSGPSRGDAHFTFDPLPPIRSDSPAGPATASSNDTEDIASSVKQPPSPARHSSFSSATEDSCSTMETSSVCVGAIGRRHNSISSTSKGLSFWPTELQKNRSNTFDLGRRKVVNRKGNIFQPRNDFKVFQNLPAYKRNAYFIQMDDDSCTGNEDTRAFLLAQLTNHRVSEVHCLACQKSLAVYDHFPVVDGIFFTSPVCHRSAKGTGLRVSWHTNGLTPAFHSSSLSGANIDPEHLSCETTRKLLGANKPVVPPPGCLGPRQQLNASHAADQGSGFGSSHGTGRFAHSSRQERYLHALCMECLRDPFDSISQSAASVMKIFCRMCNQPWSGSTLLVGGLYTYDVFAAFPCCSDHLTCNACGQCLGSISRANNTTNITQGDRTKQVKLPQRQSCDNQHRINPNPNSQDTNEKENIVRRDNPNTGTIVDVSFPLPFFSQYSQLITCVYCSKVDYHFVKPFDRYYRTTACNM</sequence>
<dbReference type="PANTHER" id="PTHR13425">
    <property type="entry name" value="HEADCASE PROTEIN"/>
    <property type="match status" value="1"/>
</dbReference>
<feature type="region of interest" description="Disordered" evidence="1">
    <location>
        <begin position="424"/>
        <end position="504"/>
    </location>
</feature>
<proteinExistence type="predicted"/>
<accession>A0AAV2TQE0</accession>
<feature type="compositionally biased region" description="Polar residues" evidence="1">
    <location>
        <begin position="833"/>
        <end position="850"/>
    </location>
</feature>
<evidence type="ECO:0000313" key="3">
    <source>
        <dbReference type="EMBL" id="CAL5138662.1"/>
    </source>
</evidence>
<feature type="domain" description="Headcase middle" evidence="2">
    <location>
        <begin position="559"/>
        <end position="646"/>
    </location>
</feature>